<name>A0ABQ4CP34_9ACTN</name>
<sequence length="337" mass="34291">MVPLRQAIMTGIGPLLLALIVGVGFIAAFVIALHDPKPDDVPVAVVRGDQPAEALLAAVRGQGRQLEAIAFDDAAAADRALRRQDVYAVLATSTTGAGLTLTTASAAGPAATAVITGFVTVAARRAGTPLAVVDAVPVDPDDPRGVVPFYLALGLVIGGYFGGISLSLALGTVPRNLPRAALRIGGLALHAVLLSLGGTLIVGPGADIWHQNLAGLFGAGALLAFTAALFASAVQAWLARVGTTLIILVVVVLGNPGSGGIYPAEFLPGFFRGIHDWDLPGLGSDLVRSVVYFPAGTAGWPAGKLAIWCVGSVVLLLGAMLVLGRPVRSPGGWRRAH</sequence>
<evidence type="ECO:0000256" key="5">
    <source>
        <dbReference type="SAM" id="Phobius"/>
    </source>
</evidence>
<evidence type="ECO:0000256" key="3">
    <source>
        <dbReference type="ARBA" id="ARBA00022989"/>
    </source>
</evidence>
<accession>A0ABQ4CP34</accession>
<comment type="caution">
    <text evidence="6">The sequence shown here is derived from an EMBL/GenBank/DDBJ whole genome shotgun (WGS) entry which is preliminary data.</text>
</comment>
<evidence type="ECO:0000313" key="6">
    <source>
        <dbReference type="EMBL" id="GIF73044.1"/>
    </source>
</evidence>
<evidence type="ECO:0000256" key="2">
    <source>
        <dbReference type="ARBA" id="ARBA00022692"/>
    </source>
</evidence>
<feature type="transmembrane region" description="Helical" evidence="5">
    <location>
        <begin position="12"/>
        <end position="33"/>
    </location>
</feature>
<keyword evidence="7" id="KW-1185">Reference proteome</keyword>
<reference evidence="6 7" key="1">
    <citation type="submission" date="2021-01" db="EMBL/GenBank/DDBJ databases">
        <title>Whole genome shotgun sequence of Asanoa siamensis NBRC 107932.</title>
        <authorList>
            <person name="Komaki H."/>
            <person name="Tamura T."/>
        </authorList>
    </citation>
    <scope>NUCLEOTIDE SEQUENCE [LARGE SCALE GENOMIC DNA]</scope>
    <source>
        <strain evidence="6 7">NBRC 107932</strain>
    </source>
</reference>
<dbReference type="Proteomes" id="UP000604117">
    <property type="component" value="Unassembled WGS sequence"/>
</dbReference>
<feature type="transmembrane region" description="Helical" evidence="5">
    <location>
        <begin position="305"/>
        <end position="324"/>
    </location>
</feature>
<protein>
    <submittedName>
        <fullName evidence="6">Membrane protein</fullName>
    </submittedName>
</protein>
<dbReference type="PANTHER" id="PTHR43077">
    <property type="entry name" value="TRANSPORT PERMEASE YVFS-RELATED"/>
    <property type="match status" value="1"/>
</dbReference>
<dbReference type="PANTHER" id="PTHR43077:SF10">
    <property type="entry name" value="TRANSPORT PERMEASE PROTEIN"/>
    <property type="match status" value="1"/>
</dbReference>
<keyword evidence="3 5" id="KW-1133">Transmembrane helix</keyword>
<evidence type="ECO:0000256" key="1">
    <source>
        <dbReference type="ARBA" id="ARBA00004141"/>
    </source>
</evidence>
<evidence type="ECO:0000313" key="7">
    <source>
        <dbReference type="Proteomes" id="UP000604117"/>
    </source>
</evidence>
<comment type="subcellular location">
    <subcellularLocation>
        <location evidence="1">Membrane</location>
        <topology evidence="1">Multi-pass membrane protein</topology>
    </subcellularLocation>
</comment>
<evidence type="ECO:0000256" key="4">
    <source>
        <dbReference type="ARBA" id="ARBA00023136"/>
    </source>
</evidence>
<organism evidence="6 7">
    <name type="scientific">Asanoa siamensis</name>
    <dbReference type="NCBI Taxonomy" id="926357"/>
    <lineage>
        <taxon>Bacteria</taxon>
        <taxon>Bacillati</taxon>
        <taxon>Actinomycetota</taxon>
        <taxon>Actinomycetes</taxon>
        <taxon>Micromonosporales</taxon>
        <taxon>Micromonosporaceae</taxon>
        <taxon>Asanoa</taxon>
    </lineage>
</organism>
<feature type="transmembrane region" description="Helical" evidence="5">
    <location>
        <begin position="180"/>
        <end position="202"/>
    </location>
</feature>
<feature type="transmembrane region" description="Helical" evidence="5">
    <location>
        <begin position="149"/>
        <end position="173"/>
    </location>
</feature>
<keyword evidence="2 5" id="KW-0812">Transmembrane</keyword>
<dbReference type="InterPro" id="IPR051328">
    <property type="entry name" value="T7SS_ABC-Transporter"/>
</dbReference>
<gene>
    <name evidence="6" type="ORF">Asi02nite_25620</name>
</gene>
<proteinExistence type="predicted"/>
<dbReference type="EMBL" id="BONE01000017">
    <property type="protein sequence ID" value="GIF73044.1"/>
    <property type="molecule type" value="Genomic_DNA"/>
</dbReference>
<feature type="transmembrane region" description="Helical" evidence="5">
    <location>
        <begin position="208"/>
        <end position="230"/>
    </location>
</feature>
<keyword evidence="4 5" id="KW-0472">Membrane</keyword>